<dbReference type="Proteomes" id="UP000663846">
    <property type="component" value="Unassembled WGS sequence"/>
</dbReference>
<protein>
    <recommendedName>
        <fullName evidence="3">F-box domain-containing protein</fullName>
    </recommendedName>
</protein>
<comment type="caution">
    <text evidence="1">The sequence shown here is derived from an EMBL/GenBank/DDBJ whole genome shotgun (WGS) entry which is preliminary data.</text>
</comment>
<gene>
    <name evidence="1" type="ORF">RDB_LOCUS131969</name>
</gene>
<organism evidence="1 2">
    <name type="scientific">Rhizoctonia solani</name>
    <dbReference type="NCBI Taxonomy" id="456999"/>
    <lineage>
        <taxon>Eukaryota</taxon>
        <taxon>Fungi</taxon>
        <taxon>Dikarya</taxon>
        <taxon>Basidiomycota</taxon>
        <taxon>Agaricomycotina</taxon>
        <taxon>Agaricomycetes</taxon>
        <taxon>Cantharellales</taxon>
        <taxon>Ceratobasidiaceae</taxon>
        <taxon>Rhizoctonia</taxon>
    </lineage>
</organism>
<evidence type="ECO:0000313" key="2">
    <source>
        <dbReference type="Proteomes" id="UP000663846"/>
    </source>
</evidence>
<evidence type="ECO:0000313" key="1">
    <source>
        <dbReference type="EMBL" id="CAE6442359.1"/>
    </source>
</evidence>
<dbReference type="InterPro" id="IPR032675">
    <property type="entry name" value="LRR_dom_sf"/>
</dbReference>
<sequence length="589" mass="66063">MASSPLVCTCAGNTSTLLIHDLSSPDEQNLRLKQGYQCPFQVYKEWKKLHDQLSSTVNDYANACDALATVASTADRSAIESIFTNVDQDLYHLAESEKKLTVARGLLSMLRNRISTLCSIDILPDEILGHIFELASVPCVRGIPKGQAHPHIIMCPELLSSVCTRWRHVAINTCNLWTHLDLIPTAHTSHKLYNRARIWLRRVRSAPLHVHIYQRSCAKQEEIVPLAGFLAPLMKQLHTLHIEAGCHTMELFQAVLGCWIEFGHPGSTKSLILRRPNPIALLGYLDIQSSNEHPLEHLKTQHSYEQLDRFLLPLRSLRLHNVYMGWGTAALRGLSELHLEGLPDRAVLTINQLIAILHASPGLHSLKIARADIIDDLTGGIPEPIHLSNLQCLSLLGAGFAVLKRLLTLVVPGKLPLTISMNLYEQDYILAELQSFLDRSNLTALYLDARQQTWVPALFGHMSHLRSLAVRSYHLSRNSFPKLSPEEAVSVCAPRLESLYFIGCRVGMRPLRNMITVHSSTLRSLKLWRTNLYADSLSDVPDLDTGDVLDTFSNLIPRVQRSQELADYPVLGWEVCDDSKGYNIIAPYD</sequence>
<dbReference type="Gene3D" id="1.20.1280.50">
    <property type="match status" value="1"/>
</dbReference>
<dbReference type="AlphaFoldDB" id="A0A8H3GB56"/>
<dbReference type="SUPFAM" id="SSF52047">
    <property type="entry name" value="RNI-like"/>
    <property type="match status" value="1"/>
</dbReference>
<accession>A0A8H3GB56</accession>
<dbReference type="EMBL" id="CAJMWS010000408">
    <property type="protein sequence ID" value="CAE6442359.1"/>
    <property type="molecule type" value="Genomic_DNA"/>
</dbReference>
<evidence type="ECO:0008006" key="3">
    <source>
        <dbReference type="Google" id="ProtNLM"/>
    </source>
</evidence>
<dbReference type="Gene3D" id="3.80.10.10">
    <property type="entry name" value="Ribonuclease Inhibitor"/>
    <property type="match status" value="1"/>
</dbReference>
<name>A0A8H3GB56_9AGAM</name>
<proteinExistence type="predicted"/>
<reference evidence="1" key="1">
    <citation type="submission" date="2021-01" db="EMBL/GenBank/DDBJ databases">
        <authorList>
            <person name="Kaushik A."/>
        </authorList>
    </citation>
    <scope>NUCLEOTIDE SEQUENCE</scope>
    <source>
        <strain evidence="1">AG1-1C</strain>
    </source>
</reference>